<accession>A0A5D2WDD5</accession>
<proteinExistence type="predicted"/>
<sequence length="71" mass="8399">MNIMAWESWWNSTLMTYDYVPIIPSKKFVVQCLHLIDKYFSSSFFQKLIIAVRPKFYPGPNKITAQIPKLN</sequence>
<dbReference type="Proteomes" id="UP000323597">
    <property type="component" value="Chromosome A13"/>
</dbReference>
<gene>
    <name evidence="1" type="ORF">E1A91_A13G021000v1</name>
</gene>
<reference evidence="1 2" key="1">
    <citation type="submission" date="2019-07" db="EMBL/GenBank/DDBJ databases">
        <title>WGS assembly of Gossypium mustelinum.</title>
        <authorList>
            <person name="Chen Z.J."/>
            <person name="Sreedasyam A."/>
            <person name="Ando A."/>
            <person name="Song Q."/>
            <person name="De L."/>
            <person name="Hulse-Kemp A."/>
            <person name="Ding M."/>
            <person name="Ye W."/>
            <person name="Kirkbride R."/>
            <person name="Jenkins J."/>
            <person name="Plott C."/>
            <person name="Lovell J."/>
            <person name="Lin Y.-M."/>
            <person name="Vaughn R."/>
            <person name="Liu B."/>
            <person name="Li W."/>
            <person name="Simpson S."/>
            <person name="Scheffler B."/>
            <person name="Saski C."/>
            <person name="Grover C."/>
            <person name="Hu G."/>
            <person name="Conover J."/>
            <person name="Carlson J."/>
            <person name="Shu S."/>
            <person name="Boston L."/>
            <person name="Williams M."/>
            <person name="Peterson D."/>
            <person name="Mcgee K."/>
            <person name="Jones D."/>
            <person name="Wendel J."/>
            <person name="Stelly D."/>
            <person name="Grimwood J."/>
            <person name="Schmutz J."/>
        </authorList>
    </citation>
    <scope>NUCLEOTIDE SEQUENCE [LARGE SCALE GENOMIC DNA]</scope>
    <source>
        <strain evidence="1">1408120.09</strain>
    </source>
</reference>
<protein>
    <submittedName>
        <fullName evidence="1">Uncharacterized protein</fullName>
    </submittedName>
</protein>
<organism evidence="1 2">
    <name type="scientific">Gossypium mustelinum</name>
    <name type="common">Cotton</name>
    <name type="synonym">Gossypium caicoense</name>
    <dbReference type="NCBI Taxonomy" id="34275"/>
    <lineage>
        <taxon>Eukaryota</taxon>
        <taxon>Viridiplantae</taxon>
        <taxon>Streptophyta</taxon>
        <taxon>Embryophyta</taxon>
        <taxon>Tracheophyta</taxon>
        <taxon>Spermatophyta</taxon>
        <taxon>Magnoliopsida</taxon>
        <taxon>eudicotyledons</taxon>
        <taxon>Gunneridae</taxon>
        <taxon>Pentapetalae</taxon>
        <taxon>rosids</taxon>
        <taxon>malvids</taxon>
        <taxon>Malvales</taxon>
        <taxon>Malvaceae</taxon>
        <taxon>Malvoideae</taxon>
        <taxon>Gossypium</taxon>
    </lineage>
</organism>
<name>A0A5D2WDD5_GOSMU</name>
<evidence type="ECO:0000313" key="1">
    <source>
        <dbReference type="EMBL" id="TYI99483.1"/>
    </source>
</evidence>
<keyword evidence="2" id="KW-1185">Reference proteome</keyword>
<evidence type="ECO:0000313" key="2">
    <source>
        <dbReference type="Proteomes" id="UP000323597"/>
    </source>
</evidence>
<dbReference type="AlphaFoldDB" id="A0A5D2WDD5"/>
<dbReference type="EMBL" id="CM017648">
    <property type="protein sequence ID" value="TYI99483.1"/>
    <property type="molecule type" value="Genomic_DNA"/>
</dbReference>